<reference evidence="2" key="2">
    <citation type="submission" date="2015-01" db="EMBL/GenBank/DDBJ databases">
        <title>Evolutionary Origins and Diversification of the Mycorrhizal Mutualists.</title>
        <authorList>
            <consortium name="DOE Joint Genome Institute"/>
            <consortium name="Mycorrhizal Genomics Consortium"/>
            <person name="Kohler A."/>
            <person name="Kuo A."/>
            <person name="Nagy L.G."/>
            <person name="Floudas D."/>
            <person name="Copeland A."/>
            <person name="Barry K.W."/>
            <person name="Cichocki N."/>
            <person name="Veneault-Fourrey C."/>
            <person name="LaButti K."/>
            <person name="Lindquist E.A."/>
            <person name="Lipzen A."/>
            <person name="Lundell T."/>
            <person name="Morin E."/>
            <person name="Murat C."/>
            <person name="Riley R."/>
            <person name="Ohm R."/>
            <person name="Sun H."/>
            <person name="Tunlid A."/>
            <person name="Henrissat B."/>
            <person name="Grigoriev I.V."/>
            <person name="Hibbett D.S."/>
            <person name="Martin F."/>
        </authorList>
    </citation>
    <scope>NUCLEOTIDE SEQUENCE [LARGE SCALE GENOMIC DNA]</scope>
    <source>
        <strain evidence="2">Marx 270</strain>
    </source>
</reference>
<evidence type="ECO:0000313" key="2">
    <source>
        <dbReference type="Proteomes" id="UP000054217"/>
    </source>
</evidence>
<accession>A0A0C3KQC9</accession>
<reference evidence="1 2" key="1">
    <citation type="submission" date="2014-04" db="EMBL/GenBank/DDBJ databases">
        <authorList>
            <consortium name="DOE Joint Genome Institute"/>
            <person name="Kuo A."/>
            <person name="Kohler A."/>
            <person name="Costa M.D."/>
            <person name="Nagy L.G."/>
            <person name="Floudas D."/>
            <person name="Copeland A."/>
            <person name="Barry K.W."/>
            <person name="Cichocki N."/>
            <person name="Veneault-Fourrey C."/>
            <person name="LaButti K."/>
            <person name="Lindquist E.A."/>
            <person name="Lipzen A."/>
            <person name="Lundell T."/>
            <person name="Morin E."/>
            <person name="Murat C."/>
            <person name="Sun H."/>
            <person name="Tunlid A."/>
            <person name="Henrissat B."/>
            <person name="Grigoriev I.V."/>
            <person name="Hibbett D.S."/>
            <person name="Martin F."/>
            <person name="Nordberg H.P."/>
            <person name="Cantor M.N."/>
            <person name="Hua S.X."/>
        </authorList>
    </citation>
    <scope>NUCLEOTIDE SEQUENCE [LARGE SCALE GENOMIC DNA]</scope>
    <source>
        <strain evidence="1 2">Marx 270</strain>
    </source>
</reference>
<evidence type="ECO:0000313" key="1">
    <source>
        <dbReference type="EMBL" id="KIO11802.1"/>
    </source>
</evidence>
<protein>
    <submittedName>
        <fullName evidence="1">Uncharacterized protein</fullName>
    </submittedName>
</protein>
<organism evidence="1 2">
    <name type="scientific">Pisolithus tinctorius Marx 270</name>
    <dbReference type="NCBI Taxonomy" id="870435"/>
    <lineage>
        <taxon>Eukaryota</taxon>
        <taxon>Fungi</taxon>
        <taxon>Dikarya</taxon>
        <taxon>Basidiomycota</taxon>
        <taxon>Agaricomycotina</taxon>
        <taxon>Agaricomycetes</taxon>
        <taxon>Agaricomycetidae</taxon>
        <taxon>Boletales</taxon>
        <taxon>Sclerodermatineae</taxon>
        <taxon>Pisolithaceae</taxon>
        <taxon>Pisolithus</taxon>
    </lineage>
</organism>
<dbReference type="InParanoid" id="A0A0C3KQC9"/>
<proteinExistence type="predicted"/>
<dbReference type="AlphaFoldDB" id="A0A0C3KQC9"/>
<keyword evidence="2" id="KW-1185">Reference proteome</keyword>
<dbReference type="EMBL" id="KN831949">
    <property type="protein sequence ID" value="KIO11802.1"/>
    <property type="molecule type" value="Genomic_DNA"/>
</dbReference>
<dbReference type="HOGENOM" id="CLU_2868625_0_0_1"/>
<gene>
    <name evidence="1" type="ORF">M404DRAFT_994474</name>
</gene>
<sequence length="64" mass="7211">MCSVEPDIEDVVSVVVAARSQPSRVNFRFAIHSTDQTPMSSLPYPLAKMHCCFGKTAEWAQRHF</sequence>
<name>A0A0C3KQC9_PISTI</name>
<dbReference type="Proteomes" id="UP000054217">
    <property type="component" value="Unassembled WGS sequence"/>
</dbReference>